<keyword evidence="11" id="KW-0460">Magnesium</keyword>
<gene>
    <name evidence="21" type="ORF">F1188_09900</name>
</gene>
<evidence type="ECO:0000256" key="4">
    <source>
        <dbReference type="ARBA" id="ARBA00021599"/>
    </source>
</evidence>
<evidence type="ECO:0000256" key="13">
    <source>
        <dbReference type="ARBA" id="ARBA00022982"/>
    </source>
</evidence>
<feature type="transmembrane region" description="Helical" evidence="20">
    <location>
        <begin position="85"/>
        <end position="103"/>
    </location>
</feature>
<dbReference type="InterPro" id="IPR005871">
    <property type="entry name" value="Photo_RC_L"/>
</dbReference>
<comment type="function">
    <text evidence="1">The reaction center is a membrane-bound complex that mediates the initial photochemical event in the electron transfer process of photosynthesis.</text>
</comment>
<dbReference type="EMBL" id="VWPJ01000008">
    <property type="protein sequence ID" value="KAA5605546.1"/>
    <property type="molecule type" value="Genomic_DNA"/>
</dbReference>
<dbReference type="GO" id="GO:0030077">
    <property type="term" value="C:plasma membrane light-harvesting complex"/>
    <property type="evidence" value="ECO:0007669"/>
    <property type="project" value="InterPro"/>
</dbReference>
<keyword evidence="10" id="KW-0479">Metal-binding</keyword>
<keyword evidence="12" id="KW-0076">Bacteriochlorophyll</keyword>
<evidence type="ECO:0000256" key="3">
    <source>
        <dbReference type="ARBA" id="ARBA00008204"/>
    </source>
</evidence>
<dbReference type="InterPro" id="IPR000484">
    <property type="entry name" value="Photo_RC_L/M"/>
</dbReference>
<feature type="transmembrane region" description="Helical" evidence="20">
    <location>
        <begin position="175"/>
        <end position="199"/>
    </location>
</feature>
<comment type="caution">
    <text evidence="21">The sequence shown here is derived from an EMBL/GenBank/DDBJ whole genome shotgun (WGS) entry which is preliminary data.</text>
</comment>
<keyword evidence="22" id="KW-1185">Reference proteome</keyword>
<protein>
    <recommendedName>
        <fullName evidence="4">Reaction center protein L chain</fullName>
    </recommendedName>
    <alternativeName>
        <fullName evidence="18">Photosynthetic reaction center L subunit</fullName>
    </alternativeName>
</protein>
<keyword evidence="5" id="KW-0813">Transport</keyword>
<evidence type="ECO:0000256" key="17">
    <source>
        <dbReference type="ARBA" id="ARBA00023136"/>
    </source>
</evidence>
<keyword evidence="9 20" id="KW-0812">Transmembrane</keyword>
<keyword evidence="14 20" id="KW-1133">Transmembrane helix</keyword>
<keyword evidence="6" id="KW-0674">Reaction center</keyword>
<feature type="transmembrane region" description="Helical" evidence="20">
    <location>
        <begin position="30"/>
        <end position="54"/>
    </location>
</feature>
<feature type="transmembrane region" description="Helical" evidence="20">
    <location>
        <begin position="233"/>
        <end position="256"/>
    </location>
</feature>
<dbReference type="GO" id="GO:0009772">
    <property type="term" value="P:photosynthetic electron transport in photosystem II"/>
    <property type="evidence" value="ECO:0007669"/>
    <property type="project" value="InterPro"/>
</dbReference>
<evidence type="ECO:0000256" key="12">
    <source>
        <dbReference type="ARBA" id="ARBA00022956"/>
    </source>
</evidence>
<dbReference type="GO" id="GO:0012505">
    <property type="term" value="C:endomembrane system"/>
    <property type="evidence" value="ECO:0007669"/>
    <property type="project" value="UniProtKB-SubCell"/>
</dbReference>
<evidence type="ECO:0000256" key="1">
    <source>
        <dbReference type="ARBA" id="ARBA00002611"/>
    </source>
</evidence>
<evidence type="ECO:0000256" key="5">
    <source>
        <dbReference type="ARBA" id="ARBA00022448"/>
    </source>
</evidence>
<evidence type="ECO:0000256" key="8">
    <source>
        <dbReference type="ARBA" id="ARBA00022531"/>
    </source>
</evidence>
<evidence type="ECO:0000256" key="6">
    <source>
        <dbReference type="ARBA" id="ARBA00022469"/>
    </source>
</evidence>
<name>A0A5M6IBC6_9PROT</name>
<dbReference type="PRINTS" id="PR00256">
    <property type="entry name" value="REACTNCENTRE"/>
</dbReference>
<comment type="subcellular location">
    <subcellularLocation>
        <location evidence="2">Endomembrane system</location>
        <topology evidence="2">Multi-pass membrane protein</topology>
    </subcellularLocation>
</comment>
<accession>A0A5M6IBC6</accession>
<evidence type="ECO:0000313" key="21">
    <source>
        <dbReference type="EMBL" id="KAA5605546.1"/>
    </source>
</evidence>
<dbReference type="SUPFAM" id="SSF81483">
    <property type="entry name" value="Bacterial photosystem II reaction centre, L and M subunits"/>
    <property type="match status" value="1"/>
</dbReference>
<dbReference type="OrthoDB" id="8555181at2"/>
<dbReference type="InterPro" id="IPR036854">
    <property type="entry name" value="Photo_II_D1/D2_sf"/>
</dbReference>
<proteinExistence type="inferred from homology"/>
<dbReference type="Pfam" id="PF00124">
    <property type="entry name" value="Photo_RC"/>
    <property type="match status" value="1"/>
</dbReference>
<keyword evidence="15" id="KW-0157">Chromophore</keyword>
<feature type="transmembrane region" description="Helical" evidence="20">
    <location>
        <begin position="115"/>
        <end position="135"/>
    </location>
</feature>
<evidence type="ECO:0000256" key="11">
    <source>
        <dbReference type="ARBA" id="ARBA00022842"/>
    </source>
</evidence>
<keyword evidence="8" id="KW-0602">Photosynthesis</keyword>
<evidence type="ECO:0000256" key="18">
    <source>
        <dbReference type="ARBA" id="ARBA00033393"/>
    </source>
</evidence>
<evidence type="ECO:0000256" key="10">
    <source>
        <dbReference type="ARBA" id="ARBA00022723"/>
    </source>
</evidence>
<keyword evidence="16" id="KW-0408">Iron</keyword>
<dbReference type="NCBIfam" id="TIGR01157">
    <property type="entry name" value="pufL"/>
    <property type="match status" value="1"/>
</dbReference>
<evidence type="ECO:0000256" key="7">
    <source>
        <dbReference type="ARBA" id="ARBA00022494"/>
    </source>
</evidence>
<keyword evidence="13" id="KW-0249">Electron transport</keyword>
<dbReference type="AlphaFoldDB" id="A0A5M6IBC6"/>
<evidence type="ECO:0000313" key="22">
    <source>
        <dbReference type="Proteomes" id="UP000324065"/>
    </source>
</evidence>
<dbReference type="GO" id="GO:0042314">
    <property type="term" value="F:bacteriochlorophyll binding"/>
    <property type="evidence" value="ECO:0007669"/>
    <property type="project" value="UniProtKB-KW"/>
</dbReference>
<dbReference type="PROSITE" id="PS00244">
    <property type="entry name" value="REACTION_CENTER"/>
    <property type="match status" value="1"/>
</dbReference>
<evidence type="ECO:0000256" key="20">
    <source>
        <dbReference type="SAM" id="Phobius"/>
    </source>
</evidence>
<evidence type="ECO:0000256" key="16">
    <source>
        <dbReference type="ARBA" id="ARBA00023004"/>
    </source>
</evidence>
<dbReference type="Gene3D" id="1.20.85.10">
    <property type="entry name" value="Photosystem II protein D1-like"/>
    <property type="match status" value="2"/>
</dbReference>
<evidence type="ECO:0000256" key="19">
    <source>
        <dbReference type="RuleBase" id="RU004331"/>
    </source>
</evidence>
<dbReference type="Proteomes" id="UP000324065">
    <property type="component" value="Unassembled WGS sequence"/>
</dbReference>
<evidence type="ECO:0000256" key="15">
    <source>
        <dbReference type="ARBA" id="ARBA00022991"/>
    </source>
</evidence>
<dbReference type="RefSeq" id="WP_150062257.1">
    <property type="nucleotide sequence ID" value="NZ_JACHII010000002.1"/>
</dbReference>
<evidence type="ECO:0000256" key="14">
    <source>
        <dbReference type="ARBA" id="ARBA00022989"/>
    </source>
</evidence>
<keyword evidence="17 20" id="KW-0472">Membrane</keyword>
<comment type="similarity">
    <text evidence="3 19">Belongs to the reaction center PufL/M/PsbA/D family.</text>
</comment>
<keyword evidence="7" id="KW-0148">Chlorophyll</keyword>
<organism evidence="21 22">
    <name type="scientific">Roseospira marina</name>
    <dbReference type="NCBI Taxonomy" id="140057"/>
    <lineage>
        <taxon>Bacteria</taxon>
        <taxon>Pseudomonadati</taxon>
        <taxon>Pseudomonadota</taxon>
        <taxon>Alphaproteobacteria</taxon>
        <taxon>Rhodospirillales</taxon>
        <taxon>Rhodospirillaceae</taxon>
        <taxon>Roseospira</taxon>
    </lineage>
</organism>
<dbReference type="CDD" id="cd09290">
    <property type="entry name" value="Photo-RC_L"/>
    <property type="match status" value="1"/>
</dbReference>
<dbReference type="GO" id="GO:0046872">
    <property type="term" value="F:metal ion binding"/>
    <property type="evidence" value="ECO:0007669"/>
    <property type="project" value="UniProtKB-KW"/>
</dbReference>
<evidence type="ECO:0000256" key="9">
    <source>
        <dbReference type="ARBA" id="ARBA00022692"/>
    </source>
</evidence>
<reference evidence="21 22" key="1">
    <citation type="submission" date="2019-09" db="EMBL/GenBank/DDBJ databases">
        <title>Genome sequence of Roseospira marina, one of the more divergent members of the non-sulfur purple photosynthetic bacterial family, the Rhodospirillaceae.</title>
        <authorList>
            <person name="Meyer T."/>
            <person name="Kyndt J."/>
        </authorList>
    </citation>
    <scope>NUCLEOTIDE SEQUENCE [LARGE SCALE GENOMIC DNA]</scope>
    <source>
        <strain evidence="21 22">DSM 15113</strain>
    </source>
</reference>
<dbReference type="InterPro" id="IPR055265">
    <property type="entry name" value="Photo_RC_L/M_CS"/>
</dbReference>
<evidence type="ECO:0000256" key="2">
    <source>
        <dbReference type="ARBA" id="ARBA00004127"/>
    </source>
</evidence>
<sequence>MAMLDFERKYRVRGGTLIGGDLFDFWVGPFYVGFFGVTTVFFAALGTLLIVLGATMGPFTTIWNINIAPPDLSYGLMPAPMAEGGLWQVITICAIGAFVSWALREVEICNKLGIGYHVPIAFSVAIFAYVTLVVIRPVLMGAWGHGFPYGILSHLDWVSNVGYQFLHFHYNPGHMLGITLFFTTCLALAMHGGLILSAANPSKGDVVKLPEHENTFFRDFVGYSIGPLGIHRLGLFLALNAVIWSCVCMLLSGPWWTRGWPEWWLWWPNLPIWS</sequence>